<reference evidence="3 4" key="1">
    <citation type="journal article" date="2010" name="Cell">
        <title>The genome of Naegleria gruberi illuminates early eukaryotic versatility.</title>
        <authorList>
            <person name="Fritz-Laylin L.K."/>
            <person name="Prochnik S.E."/>
            <person name="Ginger M.L."/>
            <person name="Dacks J.B."/>
            <person name="Carpenter M.L."/>
            <person name="Field M.C."/>
            <person name="Kuo A."/>
            <person name="Paredez A."/>
            <person name="Chapman J."/>
            <person name="Pham J."/>
            <person name="Shu S."/>
            <person name="Neupane R."/>
            <person name="Cipriano M."/>
            <person name="Mancuso J."/>
            <person name="Tu H."/>
            <person name="Salamov A."/>
            <person name="Lindquist E."/>
            <person name="Shapiro H."/>
            <person name="Lucas S."/>
            <person name="Grigoriev I.V."/>
            <person name="Cande W.Z."/>
            <person name="Fulton C."/>
            <person name="Rokhsar D.S."/>
            <person name="Dawson S.C."/>
        </authorList>
    </citation>
    <scope>NUCLEOTIDE SEQUENCE [LARGE SCALE GENOMIC DNA]</scope>
    <source>
        <strain evidence="3 4">NEG-M</strain>
    </source>
</reference>
<accession>D2V7M3</accession>
<dbReference type="Proteomes" id="UP000006671">
    <property type="component" value="Unassembled WGS sequence"/>
</dbReference>
<dbReference type="KEGG" id="ngr:NAEGRDRAFT_64855"/>
<evidence type="ECO:0000256" key="1">
    <source>
        <dbReference type="SAM" id="Phobius"/>
    </source>
</evidence>
<protein>
    <submittedName>
        <fullName evidence="3">Predicted protein</fullName>
    </submittedName>
</protein>
<feature type="transmembrane region" description="Helical" evidence="1">
    <location>
        <begin position="100"/>
        <end position="122"/>
    </location>
</feature>
<keyword evidence="4" id="KW-1185">Reference proteome</keyword>
<feature type="transmembrane region" description="Helical" evidence="1">
    <location>
        <begin position="43"/>
        <end position="64"/>
    </location>
</feature>
<dbReference type="InterPro" id="IPR057352">
    <property type="entry name" value="TPR_TmcB/C"/>
</dbReference>
<name>D2V7M3_NAEGR</name>
<evidence type="ECO:0000313" key="3">
    <source>
        <dbReference type="EMBL" id="EFC47405.1"/>
    </source>
</evidence>
<feature type="transmembrane region" description="Helical" evidence="1">
    <location>
        <begin position="1009"/>
        <end position="1030"/>
    </location>
</feature>
<evidence type="ECO:0000259" key="2">
    <source>
        <dbReference type="Pfam" id="PF25474"/>
    </source>
</evidence>
<dbReference type="AlphaFoldDB" id="D2V7M3"/>
<keyword evidence="1" id="KW-0812">Transmembrane</keyword>
<feature type="transmembrane region" description="Helical" evidence="1">
    <location>
        <begin position="311"/>
        <end position="338"/>
    </location>
</feature>
<keyword evidence="1" id="KW-1133">Transmembrane helix</keyword>
<feature type="transmembrane region" description="Helical" evidence="1">
    <location>
        <begin position="900"/>
        <end position="924"/>
    </location>
</feature>
<feature type="transmembrane region" description="Helical" evidence="1">
    <location>
        <begin position="285"/>
        <end position="305"/>
    </location>
</feature>
<dbReference type="VEuPathDB" id="AmoebaDB:NAEGRDRAFT_64855"/>
<dbReference type="EMBL" id="GG738855">
    <property type="protein sequence ID" value="EFC47405.1"/>
    <property type="molecule type" value="Genomic_DNA"/>
</dbReference>
<feature type="transmembrane region" description="Helical" evidence="1">
    <location>
        <begin position="76"/>
        <end position="94"/>
    </location>
</feature>
<evidence type="ECO:0000313" key="4">
    <source>
        <dbReference type="Proteomes" id="UP000006671"/>
    </source>
</evidence>
<organism evidence="4">
    <name type="scientific">Naegleria gruberi</name>
    <name type="common">Amoeba</name>
    <dbReference type="NCBI Taxonomy" id="5762"/>
    <lineage>
        <taxon>Eukaryota</taxon>
        <taxon>Discoba</taxon>
        <taxon>Heterolobosea</taxon>
        <taxon>Tetramitia</taxon>
        <taxon>Eutetramitia</taxon>
        <taxon>Vahlkampfiidae</taxon>
        <taxon>Naegleria</taxon>
    </lineage>
</organism>
<feature type="transmembrane region" description="Helical" evidence="1">
    <location>
        <begin position="253"/>
        <end position="273"/>
    </location>
</feature>
<gene>
    <name evidence="3" type="ORF">NAEGRDRAFT_64855</name>
</gene>
<sequence>MTDIGSSISQNLIRANLNNKTLQNTLSTFLSVKIQGSKRGWKWYLSTLLFHSLFLYISVFIPSIRNGEVGELYSNIIYSIINFPITLLVDMWGYYASIGIGLGVMMFVMMNLVLCIASVWVVTKALDNIRYVRIGLWIFGNLLLVLSPLFVNILVGFYNCSNLINETTLERLLYRYNQVSCIDSGNMVVIVLAIGCLAILFALIILNRLIVSDMNTYDRVPFCSSYPIHIMTLDIVNFMGVLLIFSIPLEYKIISDSLNIVMSLIFASVTFYFKTCFNTVDNSILFAVAGARTGVSIGSLVSTILKGNNFYLQIIGLPLTFGLAIIFFVIFIILMELYQRLIINSVRKTLLSGIDLKSSDRKSILACVDVNCTNIMQENHGRGYFSKLSFYFSQYHRIKHAIVAGDVTERELYLLTAKTLINKNIRDPKCLFYISMLLAHAEEDESINLDKSIDILYHIVRHSKNIFMRTISLYKSLELQEHRLNISSINSSDLGDDGTIKELKYNQDMLLSLHRDFWKELIEESPQYSTIEKIANKIAEITVECNQMFEELMGSKRSKQILRLYATYVELFQFDKVKSETLYEEANRLEKDARGLYMSAKRPRKESQVVPTSFDPTESDLFSEAPVSEVDEEEEHEMHKDLLFRNGIRNKPNESLRNSLFILIFVIIFSVGLGGASFAIYIGSSIRVGVVNLNSACLTEEVGMSVIRNVRSMQSAINYYINYGSDWKTEYDSLPTETFQEYIQNYLHRMENDKNVLHDLILLAQKGVFDAPIYTAYGAGEHTALIPTIRDNGYYSGTVQIRRISVNEFTNNLKSFLERIQESFPLNDLLLLSNSTTISQSTRDQLVRSVINGTFMNSIQDYSFMYYWSNRDNAFDVLSAFCSNYVDSSQLSTTSLLSYFQIYLVAGSLALLPIAMCFIITVLYRQYYLKRLVKTIKKETPRDKIARIYQSLSKQSSIDSSLDSSLISKITKAKYTLIVSVMVLVLVNPFCLGMFYNEINGNAVSALKTYYNIQAGARVIYFVQICGYYLSELLSVYGLGNTNNFGATNIAHPFLRTSSTFDELSHILLDQIDGLSSNYTDLIFGNINIPYDTPLVGIYPSMDKTLKFGVSDNCTEYLQANNFTFNVQNYYSYCIGVEYMMSEFVSTSSKVSELTKKFYKYQSTNFTMQEISTLFFEHYTNQARSYPLSLKLASFMQEFARVSSEIQLCFCIVIYYFGYLYFFNFL</sequence>
<feature type="transmembrane region" description="Helical" evidence="1">
    <location>
        <begin position="975"/>
        <end position="997"/>
    </location>
</feature>
<dbReference type="Pfam" id="PF25474">
    <property type="entry name" value="TPR_TmcB"/>
    <property type="match status" value="1"/>
</dbReference>
<dbReference type="GeneID" id="8860392"/>
<feature type="transmembrane region" description="Helical" evidence="1">
    <location>
        <begin position="226"/>
        <end position="247"/>
    </location>
</feature>
<feature type="transmembrane region" description="Helical" evidence="1">
    <location>
        <begin position="1206"/>
        <end position="1223"/>
    </location>
</feature>
<keyword evidence="1" id="KW-0472">Membrane</keyword>
<feature type="domain" description="TmcB/TmcC TPR repeats" evidence="2">
    <location>
        <begin position="509"/>
        <end position="593"/>
    </location>
</feature>
<feature type="transmembrane region" description="Helical" evidence="1">
    <location>
        <begin position="134"/>
        <end position="158"/>
    </location>
</feature>
<feature type="transmembrane region" description="Helical" evidence="1">
    <location>
        <begin position="187"/>
        <end position="206"/>
    </location>
</feature>
<feature type="transmembrane region" description="Helical" evidence="1">
    <location>
        <begin position="660"/>
        <end position="682"/>
    </location>
</feature>
<proteinExistence type="predicted"/>
<dbReference type="RefSeq" id="XP_002680149.1">
    <property type="nucleotide sequence ID" value="XM_002680103.1"/>
</dbReference>
<dbReference type="InParanoid" id="D2V7M3"/>